<dbReference type="AlphaFoldDB" id="A0A2M4DHI1"/>
<evidence type="ECO:0000256" key="1">
    <source>
        <dbReference type="SAM" id="SignalP"/>
    </source>
</evidence>
<feature type="signal peptide" evidence="1">
    <location>
        <begin position="1"/>
        <end position="17"/>
    </location>
</feature>
<keyword evidence="1" id="KW-0732">Signal</keyword>
<dbReference type="EMBL" id="GGFL01012845">
    <property type="protein sequence ID" value="MBW77023.1"/>
    <property type="molecule type" value="Transcribed_RNA"/>
</dbReference>
<accession>A0A2M4DHI1</accession>
<sequence>MVCFIGGVLHIINAVFAWGKVAMGDGTISLVDGAVINLCSREVPFTCRSILRIHLRNCGDFNKKESVFP</sequence>
<organism evidence="2">
    <name type="scientific">Anopheles darlingi</name>
    <name type="common">Mosquito</name>
    <dbReference type="NCBI Taxonomy" id="43151"/>
    <lineage>
        <taxon>Eukaryota</taxon>
        <taxon>Metazoa</taxon>
        <taxon>Ecdysozoa</taxon>
        <taxon>Arthropoda</taxon>
        <taxon>Hexapoda</taxon>
        <taxon>Insecta</taxon>
        <taxon>Pterygota</taxon>
        <taxon>Neoptera</taxon>
        <taxon>Endopterygota</taxon>
        <taxon>Diptera</taxon>
        <taxon>Nematocera</taxon>
        <taxon>Culicoidea</taxon>
        <taxon>Culicidae</taxon>
        <taxon>Anophelinae</taxon>
        <taxon>Anopheles</taxon>
    </lineage>
</organism>
<evidence type="ECO:0000313" key="2">
    <source>
        <dbReference type="EMBL" id="MBW77023.1"/>
    </source>
</evidence>
<reference evidence="2" key="1">
    <citation type="submission" date="2018-01" db="EMBL/GenBank/DDBJ databases">
        <title>An insight into the sialome of Amazonian anophelines.</title>
        <authorList>
            <person name="Ribeiro J.M."/>
            <person name="Scarpassa V."/>
            <person name="Calvo E."/>
        </authorList>
    </citation>
    <scope>NUCLEOTIDE SEQUENCE</scope>
</reference>
<name>A0A2M4DHI1_ANODA</name>
<proteinExistence type="predicted"/>
<feature type="chain" id="PRO_5014921649" evidence="1">
    <location>
        <begin position="18"/>
        <end position="69"/>
    </location>
</feature>
<protein>
    <submittedName>
        <fullName evidence="2">Putative secreted protein</fullName>
    </submittedName>
</protein>